<evidence type="ECO:0000256" key="6">
    <source>
        <dbReference type="ARBA" id="ARBA00023136"/>
    </source>
</evidence>
<evidence type="ECO:0000256" key="3">
    <source>
        <dbReference type="ARBA" id="ARBA00022475"/>
    </source>
</evidence>
<name>A0A108F2R2_9BURK</name>
<dbReference type="InterPro" id="IPR018076">
    <property type="entry name" value="T2SS_GspF_dom"/>
</dbReference>
<evidence type="ECO:0000313" key="10">
    <source>
        <dbReference type="Proteomes" id="UP000068016"/>
    </source>
</evidence>
<feature type="transmembrane region" description="Helical" evidence="7">
    <location>
        <begin position="386"/>
        <end position="407"/>
    </location>
</feature>
<evidence type="ECO:0000256" key="2">
    <source>
        <dbReference type="ARBA" id="ARBA00005745"/>
    </source>
</evidence>
<dbReference type="PRINTS" id="PR00812">
    <property type="entry name" value="BCTERIALGSPF"/>
</dbReference>
<keyword evidence="6 7" id="KW-0472">Membrane</keyword>
<sequence length="417" mass="45802">MNFFYFQVVQPNGKSYSAVVRLAMNELSVVRAWLEDKHPGGIVVRLHPLPDWVGYGLERTQRLRQPRLKPRDLAGLLRDLAVMTAAGVPILDAIASATDNGAQSTPSAVIRVGRKLLEDLEAGSTVSQAFARQSAAFPETVRSLIAIGDETGSMDKMLMEASGHVERVIGMKANAMQAMIYPIFVFLAIFGAAGFWIYYVIPNLSGLFKQMNVPLPALTVAVLAVADWLTAHVVVLGAGVSLSVALGVIAWRGSTAVRRSVYGMLHRLPISGTLLTSSGLAFFSEYLAILVHAGIGIVESLEIMEQTVKDLFYRDRLVAMRQFVQRGDRISVAMRQVGGFPAMMMRMISVGEETGTLDRQLNHLSNEYRTRFARVIAMLSEIMQPLVIVLAGGFFIIMIMALLLPVYELVRQTMTAR</sequence>
<dbReference type="EMBL" id="LPLZ01000017">
    <property type="protein sequence ID" value="KWN22011.1"/>
    <property type="molecule type" value="Genomic_DNA"/>
</dbReference>
<dbReference type="InterPro" id="IPR003004">
    <property type="entry name" value="GspF/PilC"/>
</dbReference>
<evidence type="ECO:0000256" key="4">
    <source>
        <dbReference type="ARBA" id="ARBA00022692"/>
    </source>
</evidence>
<evidence type="ECO:0000259" key="8">
    <source>
        <dbReference type="Pfam" id="PF00482"/>
    </source>
</evidence>
<comment type="subcellular location">
    <subcellularLocation>
        <location evidence="1">Cell membrane</location>
        <topology evidence="1">Multi-pass membrane protein</topology>
    </subcellularLocation>
</comment>
<dbReference type="Proteomes" id="UP000068016">
    <property type="component" value="Unassembled WGS sequence"/>
</dbReference>
<dbReference type="GO" id="GO:0005886">
    <property type="term" value="C:plasma membrane"/>
    <property type="evidence" value="ECO:0007669"/>
    <property type="project" value="UniProtKB-SubCell"/>
</dbReference>
<comment type="caution">
    <text evidence="9">The sequence shown here is derived from an EMBL/GenBank/DDBJ whole genome shotgun (WGS) entry which is preliminary data.</text>
</comment>
<comment type="similarity">
    <text evidence="2">Belongs to the GSP F family.</text>
</comment>
<dbReference type="RefSeq" id="WP_060346269.1">
    <property type="nucleotide sequence ID" value="NZ_LPLZ01000017.1"/>
</dbReference>
<feature type="transmembrane region" description="Helical" evidence="7">
    <location>
        <begin position="272"/>
        <end position="295"/>
    </location>
</feature>
<feature type="domain" description="Type II secretion system protein GspF" evidence="8">
    <location>
        <begin position="283"/>
        <end position="405"/>
    </location>
</feature>
<dbReference type="AlphaFoldDB" id="A0A108F2R2"/>
<evidence type="ECO:0000256" key="1">
    <source>
        <dbReference type="ARBA" id="ARBA00004651"/>
    </source>
</evidence>
<gene>
    <name evidence="9" type="ORF">WT83_04895</name>
</gene>
<feature type="transmembrane region" description="Helical" evidence="7">
    <location>
        <begin position="221"/>
        <end position="251"/>
    </location>
</feature>
<reference evidence="9 10" key="1">
    <citation type="submission" date="2015-11" db="EMBL/GenBank/DDBJ databases">
        <title>Expanding the genomic diversity of Burkholderia species for the development of highly accurate diagnostics.</title>
        <authorList>
            <person name="Sahl J."/>
            <person name="Keim P."/>
            <person name="Wagner D."/>
        </authorList>
    </citation>
    <scope>NUCLEOTIDE SEQUENCE [LARGE SCALE GENOMIC DNA]</scope>
    <source>
        <strain evidence="9 10">MSMB793WGS</strain>
    </source>
</reference>
<dbReference type="InterPro" id="IPR042094">
    <property type="entry name" value="T2SS_GspF_sf"/>
</dbReference>
<protein>
    <submittedName>
        <fullName evidence="9">Secretion system protein</fullName>
    </submittedName>
</protein>
<organism evidence="9 10">
    <name type="scientific">Burkholderia territorii</name>
    <dbReference type="NCBI Taxonomy" id="1503055"/>
    <lineage>
        <taxon>Bacteria</taxon>
        <taxon>Pseudomonadati</taxon>
        <taxon>Pseudomonadota</taxon>
        <taxon>Betaproteobacteria</taxon>
        <taxon>Burkholderiales</taxon>
        <taxon>Burkholderiaceae</taxon>
        <taxon>Burkholderia</taxon>
        <taxon>Burkholderia cepacia complex</taxon>
    </lineage>
</organism>
<dbReference type="PANTHER" id="PTHR30012:SF0">
    <property type="entry name" value="TYPE II SECRETION SYSTEM PROTEIN F-RELATED"/>
    <property type="match status" value="1"/>
</dbReference>
<feature type="transmembrane region" description="Helical" evidence="7">
    <location>
        <begin position="179"/>
        <end position="201"/>
    </location>
</feature>
<dbReference type="Pfam" id="PF00482">
    <property type="entry name" value="T2SSF"/>
    <property type="match status" value="2"/>
</dbReference>
<proteinExistence type="inferred from homology"/>
<keyword evidence="5 7" id="KW-1133">Transmembrane helix</keyword>
<evidence type="ECO:0000313" key="9">
    <source>
        <dbReference type="EMBL" id="KWN22011.1"/>
    </source>
</evidence>
<dbReference type="PANTHER" id="PTHR30012">
    <property type="entry name" value="GENERAL SECRETION PATHWAY PROTEIN"/>
    <property type="match status" value="1"/>
</dbReference>
<evidence type="ECO:0000256" key="5">
    <source>
        <dbReference type="ARBA" id="ARBA00022989"/>
    </source>
</evidence>
<evidence type="ECO:0000256" key="7">
    <source>
        <dbReference type="SAM" id="Phobius"/>
    </source>
</evidence>
<keyword evidence="4 7" id="KW-0812">Transmembrane</keyword>
<accession>A0A108F2R2</accession>
<feature type="domain" description="Type II secretion system protein GspF" evidence="8">
    <location>
        <begin position="77"/>
        <end position="202"/>
    </location>
</feature>
<dbReference type="Gene3D" id="1.20.81.30">
    <property type="entry name" value="Type II secretion system (T2SS), domain F"/>
    <property type="match status" value="2"/>
</dbReference>
<keyword evidence="3" id="KW-1003">Cell membrane</keyword>